<proteinExistence type="predicted"/>
<organism evidence="1">
    <name type="scientific">Loa loa</name>
    <name type="common">Eye worm</name>
    <name type="synonym">Filaria loa</name>
    <dbReference type="NCBI Taxonomy" id="7209"/>
    <lineage>
        <taxon>Eukaryota</taxon>
        <taxon>Metazoa</taxon>
        <taxon>Ecdysozoa</taxon>
        <taxon>Nematoda</taxon>
        <taxon>Chromadorea</taxon>
        <taxon>Rhabditida</taxon>
        <taxon>Spirurina</taxon>
        <taxon>Spiruromorpha</taxon>
        <taxon>Filarioidea</taxon>
        <taxon>Onchocercidae</taxon>
        <taxon>Loa</taxon>
    </lineage>
</organism>
<sequence length="106" mass="11783">PTRCKWNNFVKYQADIIKKISAPYKTINVTIKFRCPNYCAQRSPNAKVDALLRLSASIEKTGLLLVAISAPTNAGVENIVHKLLQLSDISPNCLLIRDKSVIHGIH</sequence>
<gene>
    <name evidence="1" type="ORF">LOAG_05749</name>
</gene>
<feature type="non-terminal residue" evidence="1">
    <location>
        <position position="1"/>
    </location>
</feature>
<reference evidence="1" key="1">
    <citation type="submission" date="2012-04" db="EMBL/GenBank/DDBJ databases">
        <title>The Genome Sequence of Loa loa.</title>
        <authorList>
            <consortium name="The Broad Institute Genome Sequencing Platform"/>
            <consortium name="Broad Institute Genome Sequencing Center for Infectious Disease"/>
            <person name="Nutman T.B."/>
            <person name="Fink D.L."/>
            <person name="Russ C."/>
            <person name="Young S."/>
            <person name="Zeng Q."/>
            <person name="Gargeya S."/>
            <person name="Alvarado L."/>
            <person name="Berlin A."/>
            <person name="Chapman S.B."/>
            <person name="Chen Z."/>
            <person name="Freedman E."/>
            <person name="Gellesch M."/>
            <person name="Goldberg J."/>
            <person name="Griggs A."/>
            <person name="Gujja S."/>
            <person name="Heilman E.R."/>
            <person name="Heiman D."/>
            <person name="Howarth C."/>
            <person name="Mehta T."/>
            <person name="Neiman D."/>
            <person name="Pearson M."/>
            <person name="Roberts A."/>
            <person name="Saif S."/>
            <person name="Shea T."/>
            <person name="Shenoy N."/>
            <person name="Sisk P."/>
            <person name="Stolte C."/>
            <person name="Sykes S."/>
            <person name="White J."/>
            <person name="Yandava C."/>
            <person name="Haas B."/>
            <person name="Henn M.R."/>
            <person name="Nusbaum C."/>
            <person name="Birren B."/>
        </authorList>
    </citation>
    <scope>NUCLEOTIDE SEQUENCE [LARGE SCALE GENOMIC DNA]</scope>
</reference>
<dbReference type="AlphaFoldDB" id="A0A1S0U144"/>
<dbReference type="CTD" id="9943162"/>
<dbReference type="EMBL" id="JH712186">
    <property type="protein sequence ID" value="EFO22733.1"/>
    <property type="molecule type" value="Genomic_DNA"/>
</dbReference>
<dbReference type="KEGG" id="loa:LOAG_05749"/>
<protein>
    <submittedName>
        <fullName evidence="1">Uncharacterized protein</fullName>
    </submittedName>
</protein>
<name>A0A1S0U144_LOALO</name>
<dbReference type="RefSeq" id="XP_003141334.1">
    <property type="nucleotide sequence ID" value="XM_003141286.1"/>
</dbReference>
<evidence type="ECO:0000313" key="1">
    <source>
        <dbReference type="EMBL" id="EFO22733.1"/>
    </source>
</evidence>
<dbReference type="InParanoid" id="A0A1S0U144"/>
<accession>A0A1S0U144</accession>
<dbReference type="GeneID" id="9943162"/>